<reference evidence="3 4" key="1">
    <citation type="submission" date="2016-10" db="EMBL/GenBank/DDBJ databases">
        <authorList>
            <person name="Varghese N."/>
            <person name="Submissions S."/>
        </authorList>
    </citation>
    <scope>NUCLEOTIDE SEQUENCE [LARGE SCALE GENOMIC DNA]</scope>
    <source>
        <strain evidence="3 4">WC1T17</strain>
    </source>
</reference>
<dbReference type="Proteomes" id="UP000182089">
    <property type="component" value="Unassembled WGS sequence"/>
</dbReference>
<dbReference type="Pfam" id="PF21906">
    <property type="entry name" value="WHD_NrtR"/>
    <property type="match status" value="1"/>
</dbReference>
<accession>A0ABY1A8Z2</accession>
<dbReference type="InterPro" id="IPR036390">
    <property type="entry name" value="WH_DNA-bd_sf"/>
</dbReference>
<dbReference type="PANTHER" id="PTHR43736">
    <property type="entry name" value="ADP-RIBOSE PYROPHOSPHATASE"/>
    <property type="match status" value="1"/>
</dbReference>
<organism evidence="3 4">
    <name type="scientific">Ligilactobacillus ruminis</name>
    <dbReference type="NCBI Taxonomy" id="1623"/>
    <lineage>
        <taxon>Bacteria</taxon>
        <taxon>Bacillati</taxon>
        <taxon>Bacillota</taxon>
        <taxon>Bacilli</taxon>
        <taxon>Lactobacillales</taxon>
        <taxon>Lactobacillaceae</taxon>
        <taxon>Ligilactobacillus</taxon>
    </lineage>
</organism>
<evidence type="ECO:0000313" key="4">
    <source>
        <dbReference type="Proteomes" id="UP000182089"/>
    </source>
</evidence>
<name>A0ABY1A8Z2_9LACO</name>
<evidence type="ECO:0000313" key="3">
    <source>
        <dbReference type="EMBL" id="SEM32161.1"/>
    </source>
</evidence>
<evidence type="ECO:0000259" key="2">
    <source>
        <dbReference type="Pfam" id="PF21906"/>
    </source>
</evidence>
<dbReference type="PANTHER" id="PTHR43736:SF4">
    <property type="entry name" value="SLR1690 PROTEIN"/>
    <property type="match status" value="1"/>
</dbReference>
<feature type="domain" description="Nudix hydrolase" evidence="1">
    <location>
        <begin position="30"/>
        <end position="127"/>
    </location>
</feature>
<dbReference type="SUPFAM" id="SSF46785">
    <property type="entry name" value="Winged helix' DNA-binding domain"/>
    <property type="match status" value="1"/>
</dbReference>
<sequence>MSDQTNLLERPYINIVNIIWSYDRLADEVNMLLVRRANDPEKGAWAMPETYLRAEESADAAALRLVREKIGLELEEINTEQLATFTNPGRIGRGNDRILSLTYMTFLPEMPPLKPGYGASDARWFSFGFKNKNYCLSNGDLYFEASKAKNQKDYYKHAKYDPERHLAFDYDWIFKVACERIRNKLNYQPNILLVLGDKFTIREARCVYAPFLKTKVNLIDNSNFRKTHMPLLKELGTEITQRRPGRPAKLYALRKDVLSRGLQKILK</sequence>
<dbReference type="EMBL" id="FOCC01000001">
    <property type="protein sequence ID" value="SEM32161.1"/>
    <property type="molecule type" value="Genomic_DNA"/>
</dbReference>
<proteinExistence type="predicted"/>
<dbReference type="InterPro" id="IPR054105">
    <property type="entry name" value="WHD_NrtR"/>
</dbReference>
<dbReference type="CDD" id="cd18873">
    <property type="entry name" value="NUDIX_NadM_like"/>
    <property type="match status" value="1"/>
</dbReference>
<dbReference type="Gene3D" id="3.90.79.10">
    <property type="entry name" value="Nucleoside Triphosphate Pyrophosphohydrolase"/>
    <property type="match status" value="1"/>
</dbReference>
<dbReference type="InterPro" id="IPR000086">
    <property type="entry name" value="NUDIX_hydrolase_dom"/>
</dbReference>
<feature type="domain" description="NrtR DNA-binding winged helix" evidence="2">
    <location>
        <begin position="194"/>
        <end position="253"/>
    </location>
</feature>
<gene>
    <name evidence="3" type="ORF">SAMN05216431_10183</name>
</gene>
<dbReference type="InterPro" id="IPR015797">
    <property type="entry name" value="NUDIX_hydrolase-like_dom_sf"/>
</dbReference>
<comment type="caution">
    <text evidence="3">The sequence shown here is derived from an EMBL/GenBank/DDBJ whole genome shotgun (WGS) entry which is preliminary data.</text>
</comment>
<dbReference type="SUPFAM" id="SSF55811">
    <property type="entry name" value="Nudix"/>
    <property type="match status" value="1"/>
</dbReference>
<dbReference type="Pfam" id="PF00293">
    <property type="entry name" value="NUDIX"/>
    <property type="match status" value="1"/>
</dbReference>
<protein>
    <submittedName>
        <fullName evidence="3">NUDIX domain-containing protein</fullName>
    </submittedName>
</protein>
<dbReference type="InterPro" id="IPR036388">
    <property type="entry name" value="WH-like_DNA-bd_sf"/>
</dbReference>
<dbReference type="Gene3D" id="1.10.10.10">
    <property type="entry name" value="Winged helix-like DNA-binding domain superfamily/Winged helix DNA-binding domain"/>
    <property type="match status" value="1"/>
</dbReference>
<evidence type="ECO:0000259" key="1">
    <source>
        <dbReference type="Pfam" id="PF00293"/>
    </source>
</evidence>